<evidence type="ECO:0000313" key="2">
    <source>
        <dbReference type="EMBL" id="RHM45242.1"/>
    </source>
</evidence>
<name>A0A415QM43_9BACT</name>
<dbReference type="Pfam" id="PF13302">
    <property type="entry name" value="Acetyltransf_3"/>
    <property type="match status" value="1"/>
</dbReference>
<dbReference type="InterPro" id="IPR051531">
    <property type="entry name" value="N-acetyltransferase"/>
</dbReference>
<organism evidence="2 3">
    <name type="scientific">Butyricimonas virosa</name>
    <dbReference type="NCBI Taxonomy" id="544645"/>
    <lineage>
        <taxon>Bacteria</taxon>
        <taxon>Pseudomonadati</taxon>
        <taxon>Bacteroidota</taxon>
        <taxon>Bacteroidia</taxon>
        <taxon>Bacteroidales</taxon>
        <taxon>Odoribacteraceae</taxon>
        <taxon>Butyricimonas</taxon>
    </lineage>
</organism>
<dbReference type="EMBL" id="QRPV01000004">
    <property type="protein sequence ID" value="RHM45242.1"/>
    <property type="molecule type" value="Genomic_DNA"/>
</dbReference>
<dbReference type="PANTHER" id="PTHR43792:SF1">
    <property type="entry name" value="N-ACETYLTRANSFERASE DOMAIN-CONTAINING PROTEIN"/>
    <property type="match status" value="1"/>
</dbReference>
<dbReference type="InterPro" id="IPR016181">
    <property type="entry name" value="Acyl_CoA_acyltransferase"/>
</dbReference>
<proteinExistence type="predicted"/>
<dbReference type="Gene3D" id="3.40.630.30">
    <property type="match status" value="1"/>
</dbReference>
<dbReference type="AlphaFoldDB" id="A0A415QM43"/>
<feature type="domain" description="N-acetyltransferase" evidence="1">
    <location>
        <begin position="10"/>
        <end position="161"/>
    </location>
</feature>
<accession>A0A415QM43</accession>
<gene>
    <name evidence="2" type="ORF">DWZ68_04730</name>
</gene>
<dbReference type="Proteomes" id="UP000286038">
    <property type="component" value="Unassembled WGS sequence"/>
</dbReference>
<dbReference type="SUPFAM" id="SSF55729">
    <property type="entry name" value="Acyl-CoA N-acyltransferases (Nat)"/>
    <property type="match status" value="1"/>
</dbReference>
<dbReference type="InterPro" id="IPR000182">
    <property type="entry name" value="GNAT_dom"/>
</dbReference>
<protein>
    <submittedName>
        <fullName evidence="2">N-acetyltransferase</fullName>
    </submittedName>
</protein>
<dbReference type="GO" id="GO:0016747">
    <property type="term" value="F:acyltransferase activity, transferring groups other than amino-acyl groups"/>
    <property type="evidence" value="ECO:0007669"/>
    <property type="project" value="InterPro"/>
</dbReference>
<dbReference type="PROSITE" id="PS51186">
    <property type="entry name" value="GNAT"/>
    <property type="match status" value="1"/>
</dbReference>
<evidence type="ECO:0000313" key="3">
    <source>
        <dbReference type="Proteomes" id="UP000286038"/>
    </source>
</evidence>
<reference evidence="2 3" key="1">
    <citation type="submission" date="2018-08" db="EMBL/GenBank/DDBJ databases">
        <title>A genome reference for cultivated species of the human gut microbiota.</title>
        <authorList>
            <person name="Zou Y."/>
            <person name="Xue W."/>
            <person name="Luo G."/>
        </authorList>
    </citation>
    <scope>NUCLEOTIDE SEQUENCE [LARGE SCALE GENOMIC DNA]</scope>
    <source>
        <strain evidence="2 3">AF34-33</strain>
    </source>
</reference>
<evidence type="ECO:0000259" key="1">
    <source>
        <dbReference type="PROSITE" id="PS51186"/>
    </source>
</evidence>
<keyword evidence="2" id="KW-0808">Transferase</keyword>
<comment type="caution">
    <text evidence="2">The sequence shown here is derived from an EMBL/GenBank/DDBJ whole genome shotgun (WGS) entry which is preliminary data.</text>
</comment>
<sequence>MLPTMITDRLILQPRTMDDLDECVKMDKDPEVTEYIPGVWDGSEKHIIFLKDRIRKPYPKGLGYWSVFSKDESTCFLGWVHLLSSPDDECITEIGWRLKRSAWGYGYATEAARAVLTYAFEIILSEQVIAVTHTDNMRSKKVMERIDMRYVSEFIYEDSIPSVLYKSSVKGM</sequence>
<dbReference type="PANTHER" id="PTHR43792">
    <property type="entry name" value="GNAT FAMILY, PUTATIVE (AFU_ORTHOLOGUE AFUA_3G00765)-RELATED-RELATED"/>
    <property type="match status" value="1"/>
</dbReference>
<dbReference type="RefSeq" id="WP_118449098.1">
    <property type="nucleotide sequence ID" value="NZ_CABJDM010000004.1"/>
</dbReference>